<evidence type="ECO:0000256" key="8">
    <source>
        <dbReference type="PIRSR" id="PIRSR000705-3"/>
    </source>
</evidence>
<evidence type="ECO:0000313" key="11">
    <source>
        <dbReference type="Proteomes" id="UP000193431"/>
    </source>
</evidence>
<feature type="binding site" evidence="7">
    <location>
        <position position="43"/>
    </location>
    <ligand>
        <name>substrate</name>
    </ligand>
</feature>
<evidence type="ECO:0000259" key="9">
    <source>
        <dbReference type="Pfam" id="PF01712"/>
    </source>
</evidence>
<gene>
    <name evidence="10" type="ORF">BST97_10195</name>
</gene>
<dbReference type="GO" id="GO:0005737">
    <property type="term" value="C:cytoplasm"/>
    <property type="evidence" value="ECO:0007669"/>
    <property type="project" value="TreeGrafter"/>
</dbReference>
<dbReference type="CDD" id="cd01673">
    <property type="entry name" value="dNK"/>
    <property type="match status" value="1"/>
</dbReference>
<feature type="active site" description="Proton acceptor" evidence="6">
    <location>
        <position position="78"/>
    </location>
</feature>
<dbReference type="PIRSF" id="PIRSF000705">
    <property type="entry name" value="DNK"/>
    <property type="match status" value="1"/>
</dbReference>
<keyword evidence="11" id="KW-1185">Reference proteome</keyword>
<organism evidence="10 11">
    <name type="scientific">Nonlabens spongiae</name>
    <dbReference type="NCBI Taxonomy" id="331648"/>
    <lineage>
        <taxon>Bacteria</taxon>
        <taxon>Pseudomonadati</taxon>
        <taxon>Bacteroidota</taxon>
        <taxon>Flavobacteriia</taxon>
        <taxon>Flavobacteriales</taxon>
        <taxon>Flavobacteriaceae</taxon>
        <taxon>Nonlabens</taxon>
    </lineage>
</organism>
<dbReference type="AlphaFoldDB" id="A0A1W6ML40"/>
<proteinExistence type="inferred from homology"/>
<accession>A0A1W6ML40</accession>
<dbReference type="PANTHER" id="PTHR10513:SF35">
    <property type="entry name" value="DEOXYADENOSINE KINASE"/>
    <property type="match status" value="1"/>
</dbReference>
<evidence type="ECO:0000256" key="7">
    <source>
        <dbReference type="PIRSR" id="PIRSR000705-2"/>
    </source>
</evidence>
<evidence type="ECO:0000256" key="4">
    <source>
        <dbReference type="ARBA" id="ARBA00022777"/>
    </source>
</evidence>
<evidence type="ECO:0000313" key="10">
    <source>
        <dbReference type="EMBL" id="ARN78328.1"/>
    </source>
</evidence>
<evidence type="ECO:0000256" key="3">
    <source>
        <dbReference type="ARBA" id="ARBA00022741"/>
    </source>
</evidence>
<feature type="binding site" evidence="7">
    <location>
        <position position="31"/>
    </location>
    <ligand>
        <name>substrate</name>
    </ligand>
</feature>
<comment type="similarity">
    <text evidence="1">Belongs to the DCK/DGK family.</text>
</comment>
<dbReference type="OrthoDB" id="9776634at2"/>
<dbReference type="RefSeq" id="WP_085767130.1">
    <property type="nucleotide sequence ID" value="NZ_CP019344.1"/>
</dbReference>
<feature type="domain" description="Deoxynucleoside kinase" evidence="9">
    <location>
        <begin position="4"/>
        <end position="197"/>
    </location>
</feature>
<dbReference type="EMBL" id="CP019344">
    <property type="protein sequence ID" value="ARN78328.1"/>
    <property type="molecule type" value="Genomic_DNA"/>
</dbReference>
<dbReference type="InterPro" id="IPR050566">
    <property type="entry name" value="Deoxyribonucleoside_kinase"/>
</dbReference>
<sequence length="205" mass="23735">MHVAIAGNIGAGKTTLTKLLAKHYKWSPQFEDVLENPYLEDFYTDMERWSFNLQVYFLNSRFRQVLEIRESGKKIIQDRTIYEDANIFAPNLHAMGLLSQRDFDNYSSLFELMEKLVAAPDLLIYLRSSIANLVSQIHKRGRDYENTISIDYLSRLNERYEAWIHGYDKGNLLIIDVDNIDFVNNPEDLGGIINKIDAEMGGLFS</sequence>
<dbReference type="STRING" id="331648.BST97_10195"/>
<dbReference type="InterPro" id="IPR031314">
    <property type="entry name" value="DNK_dom"/>
</dbReference>
<dbReference type="SUPFAM" id="SSF52540">
    <property type="entry name" value="P-loop containing nucleoside triphosphate hydrolases"/>
    <property type="match status" value="1"/>
</dbReference>
<feature type="binding site" evidence="7">
    <location>
        <position position="145"/>
    </location>
    <ligand>
        <name>substrate</name>
    </ligand>
</feature>
<feature type="binding site" evidence="8">
    <location>
        <begin position="7"/>
        <end position="15"/>
    </location>
    <ligand>
        <name>ATP</name>
        <dbReference type="ChEBI" id="CHEBI:30616"/>
    </ligand>
</feature>
<evidence type="ECO:0000256" key="5">
    <source>
        <dbReference type="ARBA" id="ARBA00022840"/>
    </source>
</evidence>
<dbReference type="GO" id="GO:0019136">
    <property type="term" value="F:deoxynucleoside kinase activity"/>
    <property type="evidence" value="ECO:0007669"/>
    <property type="project" value="InterPro"/>
</dbReference>
<dbReference type="InterPro" id="IPR002624">
    <property type="entry name" value="DCK/DGK"/>
</dbReference>
<evidence type="ECO:0000256" key="1">
    <source>
        <dbReference type="ARBA" id="ARBA00007420"/>
    </source>
</evidence>
<dbReference type="Pfam" id="PF01712">
    <property type="entry name" value="dNK"/>
    <property type="match status" value="1"/>
</dbReference>
<evidence type="ECO:0000256" key="6">
    <source>
        <dbReference type="PIRSR" id="PIRSR000705-1"/>
    </source>
</evidence>
<feature type="binding site" evidence="7">
    <location>
        <position position="79"/>
    </location>
    <ligand>
        <name>substrate</name>
    </ligand>
</feature>
<dbReference type="Proteomes" id="UP000193431">
    <property type="component" value="Chromosome"/>
</dbReference>
<dbReference type="PANTHER" id="PTHR10513">
    <property type="entry name" value="DEOXYNUCLEOSIDE KINASE"/>
    <property type="match status" value="1"/>
</dbReference>
<dbReference type="FunFam" id="3.40.50.300:FF:000659">
    <property type="entry name" value="Deoxyguanosine kinase"/>
    <property type="match status" value="1"/>
</dbReference>
<reference evidence="10 11" key="1">
    <citation type="submission" date="2016-11" db="EMBL/GenBank/DDBJ databases">
        <title>Trade-off between light-utilization and light-protection in marine flavobacteria.</title>
        <authorList>
            <person name="Kumagai Y."/>
        </authorList>
    </citation>
    <scope>NUCLEOTIDE SEQUENCE [LARGE SCALE GENOMIC DNA]</scope>
    <source>
        <strain evidence="10 11">JCM 13191</strain>
    </source>
</reference>
<dbReference type="InterPro" id="IPR027417">
    <property type="entry name" value="P-loop_NTPase"/>
</dbReference>
<feature type="binding site" evidence="7">
    <location>
        <position position="84"/>
    </location>
    <ligand>
        <name>substrate</name>
    </ligand>
</feature>
<keyword evidence="3 8" id="KW-0547">Nucleotide-binding</keyword>
<dbReference type="GO" id="GO:0005524">
    <property type="term" value="F:ATP binding"/>
    <property type="evidence" value="ECO:0007669"/>
    <property type="project" value="UniProtKB-KW"/>
</dbReference>
<keyword evidence="5 8" id="KW-0067">ATP-binding</keyword>
<dbReference type="Gene3D" id="3.40.50.300">
    <property type="entry name" value="P-loop containing nucleotide triphosphate hydrolases"/>
    <property type="match status" value="1"/>
</dbReference>
<name>A0A1W6ML40_9FLAO</name>
<evidence type="ECO:0000256" key="2">
    <source>
        <dbReference type="ARBA" id="ARBA00022679"/>
    </source>
</evidence>
<feature type="binding site" evidence="7">
    <location>
        <position position="54"/>
    </location>
    <ligand>
        <name>substrate</name>
    </ligand>
</feature>
<protein>
    <submittedName>
        <fullName evidence="10">Deoxynucleoside kinase</fullName>
    </submittedName>
</protein>
<keyword evidence="2" id="KW-0808">Transferase</keyword>
<keyword evidence="4 10" id="KW-0418">Kinase</keyword>